<dbReference type="EMBL" id="SMYL01000009">
    <property type="protein sequence ID" value="TDK63491.1"/>
    <property type="molecule type" value="Genomic_DNA"/>
</dbReference>
<organism evidence="1 2">
    <name type="scientific">Sapientia aquatica</name>
    <dbReference type="NCBI Taxonomy" id="1549640"/>
    <lineage>
        <taxon>Bacteria</taxon>
        <taxon>Pseudomonadati</taxon>
        <taxon>Pseudomonadota</taxon>
        <taxon>Betaproteobacteria</taxon>
        <taxon>Burkholderiales</taxon>
        <taxon>Oxalobacteraceae</taxon>
        <taxon>Sapientia</taxon>
    </lineage>
</organism>
<comment type="caution">
    <text evidence="1">The sequence shown here is derived from an EMBL/GenBank/DDBJ whole genome shotgun (WGS) entry which is preliminary data.</text>
</comment>
<gene>
    <name evidence="1" type="ORF">E2I14_14885</name>
</gene>
<dbReference type="AlphaFoldDB" id="A0A4R5VYG3"/>
<dbReference type="RefSeq" id="WP_133329938.1">
    <property type="nucleotide sequence ID" value="NZ_SMYL01000009.1"/>
</dbReference>
<reference evidence="1 2" key="1">
    <citation type="submission" date="2019-03" db="EMBL/GenBank/DDBJ databases">
        <title>Sapientia aquatica gen. nov., sp. nov., isolated from a crater lake.</title>
        <authorList>
            <person name="Felfoldi T."/>
            <person name="Szabo A."/>
            <person name="Toth E."/>
            <person name="Schumann P."/>
            <person name="Keki Z."/>
            <person name="Marialigeti K."/>
            <person name="Mathe I."/>
        </authorList>
    </citation>
    <scope>NUCLEOTIDE SEQUENCE [LARGE SCALE GENOMIC DNA]</scope>
    <source>
        <strain evidence="1 2">SA-152</strain>
    </source>
</reference>
<dbReference type="Pfam" id="PF11066">
    <property type="entry name" value="DUF2867"/>
    <property type="match status" value="1"/>
</dbReference>
<dbReference type="OrthoDB" id="7058586at2"/>
<evidence type="ECO:0000313" key="1">
    <source>
        <dbReference type="EMBL" id="TDK63491.1"/>
    </source>
</evidence>
<sequence length="174" mass="19302">MVKMVAVPANSQISQHLPNAHFFDAFQFTLAPCKRSAIEIYLDVIAKTPSWISFLMALRNRAAPMFGLKNLGALNSVNPCVKSEQYRVGDRVGIFTIHSISENEVILTDSDKHLDAKISVCKTAQGVGNAVTVSTVVHVHNLLGHVYLFFVVPFHKQIVLSLLQRSELQFNKLA</sequence>
<protein>
    <submittedName>
        <fullName evidence="1">DUF2867 domain-containing protein</fullName>
    </submittedName>
</protein>
<keyword evidence="2" id="KW-1185">Reference proteome</keyword>
<dbReference type="Proteomes" id="UP000294829">
    <property type="component" value="Unassembled WGS sequence"/>
</dbReference>
<dbReference type="InterPro" id="IPR021295">
    <property type="entry name" value="DUF2867"/>
</dbReference>
<proteinExistence type="predicted"/>
<name>A0A4R5VYG3_9BURK</name>
<evidence type="ECO:0000313" key="2">
    <source>
        <dbReference type="Proteomes" id="UP000294829"/>
    </source>
</evidence>
<accession>A0A4R5VYG3</accession>